<protein>
    <submittedName>
        <fullName evidence="1">Uncharacterized protein</fullName>
    </submittedName>
</protein>
<accession>A0A0B5DGV8</accession>
<dbReference type="RefSeq" id="WP_043444649.1">
    <property type="nucleotide sequence ID" value="NZ_CP009313.1"/>
</dbReference>
<keyword evidence="3" id="KW-1185">Reference proteome</keyword>
<dbReference type="HOGENOM" id="CLU_2526153_0_0_11"/>
<dbReference type="EMBL" id="CP023747">
    <property type="protein sequence ID" value="QEV41464.1"/>
    <property type="molecule type" value="Genomic_DNA"/>
</dbReference>
<dbReference type="KEGG" id="snq:CP978_25470"/>
<reference evidence="3" key="1">
    <citation type="submission" date="2014-09" db="EMBL/GenBank/DDBJ databases">
        <title>Sequence of the Streptomyces nodosus genome.</title>
        <authorList>
            <person name="Sweeney P."/>
            <person name="Stephens N."/>
            <person name="Murphy C."/>
            <person name="Caffrey P."/>
        </authorList>
    </citation>
    <scope>NUCLEOTIDE SEQUENCE [LARGE SCALE GENOMIC DNA]</scope>
    <source>
        <strain evidence="3">ATCC 14899</strain>
    </source>
</reference>
<organism evidence="1 3">
    <name type="scientific">Streptomyces nodosus</name>
    <dbReference type="NCBI Taxonomy" id="40318"/>
    <lineage>
        <taxon>Bacteria</taxon>
        <taxon>Bacillati</taxon>
        <taxon>Actinomycetota</taxon>
        <taxon>Actinomycetes</taxon>
        <taxon>Kitasatosporales</taxon>
        <taxon>Streptomycetaceae</taxon>
        <taxon>Streptomyces</taxon>
    </lineage>
</organism>
<gene>
    <name evidence="2" type="ORF">CP978_25470</name>
    <name evidence="1" type="ORF">SNOD_25135</name>
</gene>
<reference evidence="2 4" key="3">
    <citation type="submission" date="2017-09" db="EMBL/GenBank/DDBJ databases">
        <title>Streptomyces genome completion.</title>
        <authorList>
            <person name="Lee N."/>
            <person name="Cho B.-K."/>
        </authorList>
    </citation>
    <scope>NUCLEOTIDE SEQUENCE [LARGE SCALE GENOMIC DNA]</scope>
    <source>
        <strain evidence="2 4">ATCC 14899</strain>
    </source>
</reference>
<evidence type="ECO:0000313" key="2">
    <source>
        <dbReference type="EMBL" id="QEV41464.1"/>
    </source>
</evidence>
<dbReference type="Proteomes" id="UP000325763">
    <property type="component" value="Chromosome"/>
</dbReference>
<dbReference type="Proteomes" id="UP000031526">
    <property type="component" value="Chromosome"/>
</dbReference>
<dbReference type="AlphaFoldDB" id="A0A0B5DGV8"/>
<reference evidence="1 3" key="2">
    <citation type="journal article" date="2016" name="Appl. Microbiol. Biotechnol.">
        <title>Exploiting the genome sequence of Streptomyces nodosus for enhanced antibiotic production.</title>
        <authorList>
            <person name="Sweeney P."/>
            <person name="Murphy C.D."/>
            <person name="Caffrey P."/>
        </authorList>
    </citation>
    <scope>NUCLEOTIDE SEQUENCE [LARGE SCALE GENOMIC DNA]</scope>
    <source>
        <strain evidence="1 3">ATCC 14899</strain>
    </source>
</reference>
<dbReference type="EMBL" id="CP009313">
    <property type="protein sequence ID" value="AJE42958.1"/>
    <property type="molecule type" value="Genomic_DNA"/>
</dbReference>
<name>A0A0B5DGV8_9ACTN</name>
<evidence type="ECO:0000313" key="4">
    <source>
        <dbReference type="Proteomes" id="UP000325763"/>
    </source>
</evidence>
<evidence type="ECO:0000313" key="3">
    <source>
        <dbReference type="Proteomes" id="UP000031526"/>
    </source>
</evidence>
<sequence length="84" mass="9442">MTDPALDQIAAAQADARNMMKTTFGSDRPTSGTSPIIERYLVRLPLDNRWAHLRAVPLQPMFPLMPTDLWRCRDCIAAYAANHS</sequence>
<evidence type="ECO:0000313" key="1">
    <source>
        <dbReference type="EMBL" id="AJE42958.1"/>
    </source>
</evidence>
<proteinExistence type="predicted"/>